<gene>
    <name evidence="1" type="ORF">KDW_53500</name>
</gene>
<sequence length="44" mass="4949">MDEVEFYLLSGKEVLEIRHSLDKVLTLCYNAFGGKNTDVGLKDS</sequence>
<dbReference type="Proteomes" id="UP000326912">
    <property type="component" value="Unassembled WGS sequence"/>
</dbReference>
<accession>A0A5J4KNC1</accession>
<protein>
    <submittedName>
        <fullName evidence="1">Uncharacterized protein</fullName>
    </submittedName>
</protein>
<keyword evidence="2" id="KW-1185">Reference proteome</keyword>
<comment type="caution">
    <text evidence="1">The sequence shown here is derived from an EMBL/GenBank/DDBJ whole genome shotgun (WGS) entry which is preliminary data.</text>
</comment>
<evidence type="ECO:0000313" key="1">
    <source>
        <dbReference type="EMBL" id="GER91188.1"/>
    </source>
</evidence>
<organism evidence="1 2">
    <name type="scientific">Dictyobacter vulcani</name>
    <dbReference type="NCBI Taxonomy" id="2607529"/>
    <lineage>
        <taxon>Bacteria</taxon>
        <taxon>Bacillati</taxon>
        <taxon>Chloroflexota</taxon>
        <taxon>Ktedonobacteria</taxon>
        <taxon>Ktedonobacterales</taxon>
        <taxon>Dictyobacteraceae</taxon>
        <taxon>Dictyobacter</taxon>
    </lineage>
</organism>
<evidence type="ECO:0000313" key="2">
    <source>
        <dbReference type="Proteomes" id="UP000326912"/>
    </source>
</evidence>
<dbReference type="EMBL" id="BKZW01000003">
    <property type="protein sequence ID" value="GER91188.1"/>
    <property type="molecule type" value="Genomic_DNA"/>
</dbReference>
<dbReference type="AlphaFoldDB" id="A0A5J4KNC1"/>
<reference evidence="1 2" key="1">
    <citation type="submission" date="2019-10" db="EMBL/GenBank/DDBJ databases">
        <title>Dictyobacter vulcani sp. nov., within the class Ktedonobacteria, isolated from soil of volcanic Mt. Zao.</title>
        <authorList>
            <person name="Zheng Y."/>
            <person name="Wang C.M."/>
            <person name="Sakai Y."/>
            <person name="Abe K."/>
            <person name="Yokota A."/>
            <person name="Yabe S."/>
        </authorList>
    </citation>
    <scope>NUCLEOTIDE SEQUENCE [LARGE SCALE GENOMIC DNA]</scope>
    <source>
        <strain evidence="1 2">W12</strain>
    </source>
</reference>
<proteinExistence type="predicted"/>
<name>A0A5J4KNC1_9CHLR</name>